<dbReference type="PROSITE" id="PS51725">
    <property type="entry name" value="ABM"/>
    <property type="match status" value="1"/>
</dbReference>
<sequence length="172" mass="19122">MTAARLVRPDQVAAFEAWAEGIMALAATFPGHLGSTLLRPGAGSSEYHLVYRFHDREALAAWERSPQRHDALGRAGGMVDSSRYSRVTGLESFFTAPDRADGPSRARLTVLTVAVVFVLQLAVQALVAPWVSHWPLVLRALFYAVTLVLVLGYVCMPVLTRRLARWLRPRRR</sequence>
<dbReference type="Proteomes" id="UP000199022">
    <property type="component" value="Unassembled WGS sequence"/>
</dbReference>
<reference evidence="4" key="1">
    <citation type="submission" date="2016-10" db="EMBL/GenBank/DDBJ databases">
        <authorList>
            <person name="Varghese N."/>
            <person name="Submissions S."/>
        </authorList>
    </citation>
    <scope>NUCLEOTIDE SEQUENCE [LARGE SCALE GENOMIC DNA]</scope>
    <source>
        <strain evidence="4">DSM 45962</strain>
    </source>
</reference>
<keyword evidence="1" id="KW-0812">Transmembrane</keyword>
<dbReference type="Gene3D" id="3.30.70.100">
    <property type="match status" value="1"/>
</dbReference>
<dbReference type="AlphaFoldDB" id="A0A1I1V8S5"/>
<dbReference type="EMBL" id="FOMD01000007">
    <property type="protein sequence ID" value="SFD79225.1"/>
    <property type="molecule type" value="Genomic_DNA"/>
</dbReference>
<gene>
    <name evidence="3" type="ORF">SAMN05661030_4247</name>
</gene>
<dbReference type="SUPFAM" id="SSF54909">
    <property type="entry name" value="Dimeric alpha+beta barrel"/>
    <property type="match status" value="1"/>
</dbReference>
<feature type="transmembrane region" description="Helical" evidence="1">
    <location>
        <begin position="108"/>
        <end position="128"/>
    </location>
</feature>
<name>A0A1I1V8S5_9ACTN</name>
<feature type="domain" description="ABM" evidence="2">
    <location>
        <begin position="1"/>
        <end position="88"/>
    </location>
</feature>
<evidence type="ECO:0000256" key="1">
    <source>
        <dbReference type="SAM" id="Phobius"/>
    </source>
</evidence>
<feature type="transmembrane region" description="Helical" evidence="1">
    <location>
        <begin position="140"/>
        <end position="160"/>
    </location>
</feature>
<proteinExistence type="predicted"/>
<keyword evidence="1" id="KW-1133">Transmembrane helix</keyword>
<organism evidence="3 4">
    <name type="scientific">Klenkia taihuensis</name>
    <dbReference type="NCBI Taxonomy" id="1225127"/>
    <lineage>
        <taxon>Bacteria</taxon>
        <taxon>Bacillati</taxon>
        <taxon>Actinomycetota</taxon>
        <taxon>Actinomycetes</taxon>
        <taxon>Geodermatophilales</taxon>
        <taxon>Geodermatophilaceae</taxon>
        <taxon>Klenkia</taxon>
    </lineage>
</organism>
<dbReference type="InterPro" id="IPR007138">
    <property type="entry name" value="ABM_dom"/>
</dbReference>
<dbReference type="Pfam" id="PF03992">
    <property type="entry name" value="ABM"/>
    <property type="match status" value="1"/>
</dbReference>
<evidence type="ECO:0000259" key="2">
    <source>
        <dbReference type="PROSITE" id="PS51725"/>
    </source>
</evidence>
<keyword evidence="1" id="KW-0472">Membrane</keyword>
<evidence type="ECO:0000313" key="3">
    <source>
        <dbReference type="EMBL" id="SFD79225.1"/>
    </source>
</evidence>
<keyword evidence="4" id="KW-1185">Reference proteome</keyword>
<accession>A0A1I1V8S5</accession>
<dbReference type="PANTHER" id="PTHR40057">
    <property type="entry name" value="SLR1162 PROTEIN"/>
    <property type="match status" value="1"/>
</dbReference>
<evidence type="ECO:0000313" key="4">
    <source>
        <dbReference type="Proteomes" id="UP000199022"/>
    </source>
</evidence>
<dbReference type="STRING" id="1225127.SAMN05661030_4247"/>
<dbReference type="PANTHER" id="PTHR40057:SF1">
    <property type="entry name" value="SLR1162 PROTEIN"/>
    <property type="match status" value="1"/>
</dbReference>
<dbReference type="InterPro" id="IPR011008">
    <property type="entry name" value="Dimeric_a/b-barrel"/>
</dbReference>
<protein>
    <recommendedName>
        <fullName evidence="2">ABM domain-containing protein</fullName>
    </recommendedName>
</protein>
<dbReference type="InterPro" id="IPR038762">
    <property type="entry name" value="ABM_predict"/>
</dbReference>